<sequence>MTHGRFTYLNFVLRFHQYDYETLGAKKNYQDSNEQATYGAEQDWTTAVCNGLGVGSMRDNVNFHGQARFQCKFDGRASTDPATWDTVCQRGNAGQWNTKNRGGQIGKWSGYCNTAV</sequence>
<gene>
    <name evidence="1" type="ORF">PTRG_02439</name>
</gene>
<protein>
    <submittedName>
        <fullName evidence="1">Uncharacterized protein</fullName>
    </submittedName>
</protein>
<dbReference type="HOGENOM" id="CLU_2098076_0_0_1"/>
<dbReference type="InParanoid" id="B2VYE9"/>
<evidence type="ECO:0000313" key="2">
    <source>
        <dbReference type="Proteomes" id="UP000001471"/>
    </source>
</evidence>
<dbReference type="Proteomes" id="UP000001471">
    <property type="component" value="Unassembled WGS sequence"/>
</dbReference>
<dbReference type="RefSeq" id="XP_001932772.2">
    <property type="nucleotide sequence ID" value="XM_001932737.2"/>
</dbReference>
<name>B2VYE9_PYRTR</name>
<dbReference type="EMBL" id="DS231616">
    <property type="protein sequence ID" value="EDU44962.1"/>
    <property type="molecule type" value="Genomic_DNA"/>
</dbReference>
<dbReference type="AlphaFoldDB" id="B2VYE9"/>
<reference evidence="2" key="1">
    <citation type="journal article" date="2013" name="G3 (Bethesda)">
        <title>Comparative genomics of a plant-pathogenic fungus, Pyrenophora tritici-repentis, reveals transduplication and the impact of repeat elements on pathogenicity and population divergence.</title>
        <authorList>
            <person name="Manning V.A."/>
            <person name="Pandelova I."/>
            <person name="Dhillon B."/>
            <person name="Wilhelm L.J."/>
            <person name="Goodwin S.B."/>
            <person name="Berlin A.M."/>
            <person name="Figueroa M."/>
            <person name="Freitag M."/>
            <person name="Hane J.K."/>
            <person name="Henrissat B."/>
            <person name="Holman W.H."/>
            <person name="Kodira C.D."/>
            <person name="Martin J."/>
            <person name="Oliver R.P."/>
            <person name="Robbertse B."/>
            <person name="Schackwitz W."/>
            <person name="Schwartz D.C."/>
            <person name="Spatafora J.W."/>
            <person name="Turgeon B.G."/>
            <person name="Yandava C."/>
            <person name="Young S."/>
            <person name="Zhou S."/>
            <person name="Zeng Q."/>
            <person name="Grigoriev I.V."/>
            <person name="Ma L.-J."/>
            <person name="Ciuffetti L.M."/>
        </authorList>
    </citation>
    <scope>NUCLEOTIDE SEQUENCE [LARGE SCALE GENOMIC DNA]</scope>
    <source>
        <strain evidence="2">Pt-1C-BFP</strain>
    </source>
</reference>
<dbReference type="GeneID" id="6340660"/>
<evidence type="ECO:0000313" key="1">
    <source>
        <dbReference type="EMBL" id="EDU44962.1"/>
    </source>
</evidence>
<dbReference type="KEGG" id="ptrr:6340660"/>
<proteinExistence type="predicted"/>
<accession>B2VYE9</accession>
<organism evidence="1 2">
    <name type="scientific">Pyrenophora tritici-repentis (strain Pt-1C-BFP)</name>
    <name type="common">Wheat tan spot fungus</name>
    <name type="synonym">Drechslera tritici-repentis</name>
    <dbReference type="NCBI Taxonomy" id="426418"/>
    <lineage>
        <taxon>Eukaryota</taxon>
        <taxon>Fungi</taxon>
        <taxon>Dikarya</taxon>
        <taxon>Ascomycota</taxon>
        <taxon>Pezizomycotina</taxon>
        <taxon>Dothideomycetes</taxon>
        <taxon>Pleosporomycetidae</taxon>
        <taxon>Pleosporales</taxon>
        <taxon>Pleosporineae</taxon>
        <taxon>Pleosporaceae</taxon>
        <taxon>Pyrenophora</taxon>
    </lineage>
</organism>